<dbReference type="EMBL" id="LCOK01000015">
    <property type="protein sequence ID" value="KKU76650.1"/>
    <property type="molecule type" value="Genomic_DNA"/>
</dbReference>
<evidence type="ECO:0000313" key="2">
    <source>
        <dbReference type="EMBL" id="KKU76650.1"/>
    </source>
</evidence>
<protein>
    <submittedName>
        <fullName evidence="2">Uncharacterized protein</fullName>
    </submittedName>
</protein>
<accession>A0A0G1W2Y6</accession>
<feature type="transmembrane region" description="Helical" evidence="1">
    <location>
        <begin position="56"/>
        <end position="77"/>
    </location>
</feature>
<proteinExistence type="predicted"/>
<keyword evidence="1" id="KW-1133">Transmembrane helix</keyword>
<feature type="transmembrane region" description="Helical" evidence="1">
    <location>
        <begin position="97"/>
        <end position="115"/>
    </location>
</feature>
<name>A0A0G1W2Y6_9BACT</name>
<gene>
    <name evidence="2" type="ORF">UY02_C0015G0012</name>
</gene>
<keyword evidence="1" id="KW-0812">Transmembrane</keyword>
<reference evidence="2 3" key="1">
    <citation type="journal article" date="2015" name="Nature">
        <title>rRNA introns, odd ribosomes, and small enigmatic genomes across a large radiation of phyla.</title>
        <authorList>
            <person name="Brown C.T."/>
            <person name="Hug L.A."/>
            <person name="Thomas B.C."/>
            <person name="Sharon I."/>
            <person name="Castelle C.J."/>
            <person name="Singh A."/>
            <person name="Wilkins M.J."/>
            <person name="Williams K.H."/>
            <person name="Banfield J.F."/>
        </authorList>
    </citation>
    <scope>NUCLEOTIDE SEQUENCE [LARGE SCALE GENOMIC DNA]</scope>
</reference>
<evidence type="ECO:0000256" key="1">
    <source>
        <dbReference type="SAM" id="Phobius"/>
    </source>
</evidence>
<keyword evidence="1" id="KW-0472">Membrane</keyword>
<feature type="non-terminal residue" evidence="2">
    <location>
        <position position="1"/>
    </location>
</feature>
<feature type="transmembrane region" description="Helical" evidence="1">
    <location>
        <begin position="21"/>
        <end position="44"/>
    </location>
</feature>
<evidence type="ECO:0000313" key="3">
    <source>
        <dbReference type="Proteomes" id="UP000034682"/>
    </source>
</evidence>
<dbReference type="AlphaFoldDB" id="A0A0G1W2Y6"/>
<organism evidence="2 3">
    <name type="scientific">Candidatus Giovannonibacteria bacterium GW2011_GWB1_47_6b</name>
    <dbReference type="NCBI Taxonomy" id="1618655"/>
    <lineage>
        <taxon>Bacteria</taxon>
        <taxon>Candidatus Giovannoniibacteriota</taxon>
    </lineage>
</organism>
<sequence>IPQAAHHKMAELMEKASIPTALVLGVLVGLCEFPCTGGPYLMVLGLLHDMSTYAKGLGYLLLYNLIFILPLVVMLLIASNHALLEKVRTWQRQENKMMRLGGGIVMVILGILILFL</sequence>
<dbReference type="Proteomes" id="UP000034682">
    <property type="component" value="Unassembled WGS sequence"/>
</dbReference>
<comment type="caution">
    <text evidence="2">The sequence shown here is derived from an EMBL/GenBank/DDBJ whole genome shotgun (WGS) entry which is preliminary data.</text>
</comment>